<dbReference type="RefSeq" id="WP_099590470.1">
    <property type="nucleotide sequence ID" value="NZ_OBMB01000001.1"/>
</dbReference>
<dbReference type="OrthoDB" id="9808545at2"/>
<dbReference type="PIRSF" id="PIRSF005788">
    <property type="entry name" value="NifK"/>
    <property type="match status" value="1"/>
</dbReference>
<dbReference type="InterPro" id="IPR004952">
    <property type="entry name" value="NifX-assoc_nitrogen_fix"/>
</dbReference>
<accession>A0A2I2MHA8</accession>
<dbReference type="AlphaFoldDB" id="A0A2I2MHA8"/>
<dbReference type="Pfam" id="PF03270">
    <property type="entry name" value="DUF269"/>
    <property type="match status" value="1"/>
</dbReference>
<protein>
    <submittedName>
        <fullName evidence="1">Putative nitrogen fixation protein</fullName>
    </submittedName>
</protein>
<organism evidence="1">
    <name type="scientific">Leptospirillum ferriphilum</name>
    <dbReference type="NCBI Taxonomy" id="178606"/>
    <lineage>
        <taxon>Bacteria</taxon>
        <taxon>Pseudomonadati</taxon>
        <taxon>Nitrospirota</taxon>
        <taxon>Nitrospiria</taxon>
        <taxon>Nitrospirales</taxon>
        <taxon>Nitrospiraceae</taxon>
        <taxon>Leptospirillum</taxon>
    </lineage>
</organism>
<proteinExistence type="predicted"/>
<dbReference type="Gene3D" id="1.10.3100.20">
    <property type="entry name" value="Protein of unknown function DUF269"/>
    <property type="match status" value="1"/>
</dbReference>
<gene>
    <name evidence="1" type="ORF">LFTS_01167</name>
</gene>
<evidence type="ECO:0000313" key="1">
    <source>
        <dbReference type="EMBL" id="SOU92540.1"/>
    </source>
</evidence>
<dbReference type="NCBIfam" id="TIGR02935">
    <property type="entry name" value="NifX-associated nitrogen fixation protein"/>
    <property type="match status" value="1"/>
</dbReference>
<sequence length="152" mass="17284">MTNEATEEKTDPFFRDLALQFRAHDGFGAWDKLTDEQVLKPFILDAEARKAIPIIGDPDPDVLWRLEIFYNTVALSIEKRTGIMVSPMMKMSHEGFGRLVLIAGRLVVVNKNLRDVHRFGFGSREKLLAEAEKLIVQGTEMIEKYKDVATFG</sequence>
<reference evidence="1" key="1">
    <citation type="submission" date="2017-12" db="EMBL/GenBank/DDBJ databases">
        <authorList>
            <consortium name="SysMetEx"/>
        </authorList>
    </citation>
    <scope>NUCLEOTIDE SEQUENCE</scope>
    <source>
        <strain evidence="1">Pb_238</strain>
    </source>
</reference>
<dbReference type="EMBL" id="LT966316">
    <property type="protein sequence ID" value="SOU92540.1"/>
    <property type="molecule type" value="Genomic_DNA"/>
</dbReference>
<name>A0A2I2MHA8_9BACT</name>